<dbReference type="EMBL" id="LJCR01000911">
    <property type="protein sequence ID" value="KPV51441.1"/>
    <property type="molecule type" value="Genomic_DNA"/>
</dbReference>
<feature type="non-terminal residue" evidence="1">
    <location>
        <position position="1"/>
    </location>
</feature>
<organism evidence="1 2">
    <name type="scientific">Kouleothrix aurantiaca</name>
    <dbReference type="NCBI Taxonomy" id="186479"/>
    <lineage>
        <taxon>Bacteria</taxon>
        <taxon>Bacillati</taxon>
        <taxon>Chloroflexota</taxon>
        <taxon>Chloroflexia</taxon>
        <taxon>Chloroflexales</taxon>
        <taxon>Roseiflexineae</taxon>
        <taxon>Roseiflexaceae</taxon>
        <taxon>Kouleothrix</taxon>
    </lineage>
</organism>
<reference evidence="1 2" key="1">
    <citation type="submission" date="2015-09" db="EMBL/GenBank/DDBJ databases">
        <title>Draft genome sequence of Kouleothrix aurantiaca JCM 19913.</title>
        <authorList>
            <person name="Hemp J."/>
        </authorList>
    </citation>
    <scope>NUCLEOTIDE SEQUENCE [LARGE SCALE GENOMIC DNA]</scope>
    <source>
        <strain evidence="1 2">COM-B</strain>
    </source>
</reference>
<sequence length="78" mass="8312">AQELADRVGIVESGRLVALGTPAELIRQFAPPLAPAEAARRQPNLEDVFLALTGRDLGEQTSADTLDEEAAWLARMAA</sequence>
<proteinExistence type="predicted"/>
<name>A0A0P9HAN5_9CHLR</name>
<comment type="caution">
    <text evidence="1">The sequence shown here is derived from an EMBL/GenBank/DDBJ whole genome shotgun (WGS) entry which is preliminary data.</text>
</comment>
<evidence type="ECO:0008006" key="3">
    <source>
        <dbReference type="Google" id="ProtNLM"/>
    </source>
</evidence>
<dbReference type="Proteomes" id="UP000050509">
    <property type="component" value="Unassembled WGS sequence"/>
</dbReference>
<evidence type="ECO:0000313" key="1">
    <source>
        <dbReference type="EMBL" id="KPV51441.1"/>
    </source>
</evidence>
<gene>
    <name evidence="1" type="ORF">SE17_21140</name>
</gene>
<accession>A0A0P9HAN5</accession>
<evidence type="ECO:0000313" key="2">
    <source>
        <dbReference type="Proteomes" id="UP000050509"/>
    </source>
</evidence>
<keyword evidence="2" id="KW-1185">Reference proteome</keyword>
<dbReference type="AlphaFoldDB" id="A0A0P9HAN5"/>
<protein>
    <recommendedName>
        <fullName evidence="3">ABC transporter ATP-binding protein</fullName>
    </recommendedName>
</protein>